<comment type="caution">
    <text evidence="2">The sequence shown here is derived from an EMBL/GenBank/DDBJ whole genome shotgun (WGS) entry which is preliminary data.</text>
</comment>
<keyword evidence="1" id="KW-0472">Membrane</keyword>
<evidence type="ECO:0000313" key="2">
    <source>
        <dbReference type="EMBL" id="TWH69809.1"/>
    </source>
</evidence>
<dbReference type="RefSeq" id="WP_145776259.1">
    <property type="nucleotide sequence ID" value="NZ_BAAATQ010000350.1"/>
</dbReference>
<gene>
    <name evidence="2" type="ORF">JD77_04823</name>
</gene>
<feature type="transmembrane region" description="Helical" evidence="1">
    <location>
        <begin position="43"/>
        <end position="64"/>
    </location>
</feature>
<evidence type="ECO:0000313" key="3">
    <source>
        <dbReference type="Proteomes" id="UP000319825"/>
    </source>
</evidence>
<dbReference type="Proteomes" id="UP000319825">
    <property type="component" value="Unassembled WGS sequence"/>
</dbReference>
<sequence length="149" mass="15426">MRTWTPRRLVAAVLGAAGTAAVISVPTDLIDTPLFTRSVPVTWWAWPALAVTAVLAGLLLATYVQPADAVPPATEKRLGTVGGVLSLLAVGCPVCNKLVLLALGASGAMTWFAPAQPLLAVASIVLLGWALGRRLRGERRCPVPTPADG</sequence>
<organism evidence="2 3">
    <name type="scientific">Micromonospora olivasterospora</name>
    <dbReference type="NCBI Taxonomy" id="1880"/>
    <lineage>
        <taxon>Bacteria</taxon>
        <taxon>Bacillati</taxon>
        <taxon>Actinomycetota</taxon>
        <taxon>Actinomycetes</taxon>
        <taxon>Micromonosporales</taxon>
        <taxon>Micromonosporaceae</taxon>
        <taxon>Micromonospora</taxon>
    </lineage>
</organism>
<dbReference type="EMBL" id="VLKE01000001">
    <property type="protein sequence ID" value="TWH69809.1"/>
    <property type="molecule type" value="Genomic_DNA"/>
</dbReference>
<name>A0A562IFL3_MICOL</name>
<accession>A0A562IFL3</accession>
<reference evidence="2 3" key="1">
    <citation type="submission" date="2019-07" db="EMBL/GenBank/DDBJ databases">
        <title>R&amp;d 2014.</title>
        <authorList>
            <person name="Klenk H.-P."/>
        </authorList>
    </citation>
    <scope>NUCLEOTIDE SEQUENCE [LARGE SCALE GENOMIC DNA]</scope>
    <source>
        <strain evidence="2 3">DSM 43868</strain>
    </source>
</reference>
<dbReference type="AlphaFoldDB" id="A0A562IFL3"/>
<proteinExistence type="predicted"/>
<evidence type="ECO:0000256" key="1">
    <source>
        <dbReference type="SAM" id="Phobius"/>
    </source>
</evidence>
<protein>
    <submittedName>
        <fullName evidence="2">Uncharacterized protein</fullName>
    </submittedName>
</protein>
<keyword evidence="1" id="KW-1133">Transmembrane helix</keyword>
<feature type="transmembrane region" description="Helical" evidence="1">
    <location>
        <begin position="84"/>
        <end position="105"/>
    </location>
</feature>
<keyword evidence="1" id="KW-0812">Transmembrane</keyword>
<feature type="transmembrane region" description="Helical" evidence="1">
    <location>
        <begin position="111"/>
        <end position="131"/>
    </location>
</feature>
<keyword evidence="3" id="KW-1185">Reference proteome</keyword>
<dbReference type="OrthoDB" id="4332145at2"/>